<dbReference type="SUPFAM" id="SSF48264">
    <property type="entry name" value="Cytochrome P450"/>
    <property type="match status" value="1"/>
</dbReference>
<dbReference type="CDD" id="cd11061">
    <property type="entry name" value="CYP67-like"/>
    <property type="match status" value="1"/>
</dbReference>
<evidence type="ECO:0000256" key="7">
    <source>
        <dbReference type="ARBA" id="ARBA00022723"/>
    </source>
</evidence>
<evidence type="ECO:0008006" key="17">
    <source>
        <dbReference type="Google" id="ProtNLM"/>
    </source>
</evidence>
<evidence type="ECO:0000256" key="3">
    <source>
        <dbReference type="ARBA" id="ARBA00004685"/>
    </source>
</evidence>
<keyword evidence="9" id="KW-0560">Oxidoreductase</keyword>
<evidence type="ECO:0000256" key="11">
    <source>
        <dbReference type="ARBA" id="ARBA00023033"/>
    </source>
</evidence>
<dbReference type="InterPro" id="IPR001128">
    <property type="entry name" value="Cyt_P450"/>
</dbReference>
<evidence type="ECO:0000313" key="16">
    <source>
        <dbReference type="Proteomes" id="UP000745764"/>
    </source>
</evidence>
<dbReference type="FunFam" id="1.10.630.10:FF:000063">
    <property type="entry name" value="Cytochrome P450 monooxygenase"/>
    <property type="match status" value="1"/>
</dbReference>
<dbReference type="GO" id="GO:0016705">
    <property type="term" value="F:oxidoreductase activity, acting on paired donors, with incorporation or reduction of molecular oxygen"/>
    <property type="evidence" value="ECO:0007669"/>
    <property type="project" value="InterPro"/>
</dbReference>
<evidence type="ECO:0000313" key="15">
    <source>
        <dbReference type="EMBL" id="CAD0109773.1"/>
    </source>
</evidence>
<evidence type="ECO:0000256" key="9">
    <source>
        <dbReference type="ARBA" id="ARBA00023002"/>
    </source>
</evidence>
<comment type="caution">
    <text evidence="15">The sequence shown here is derived from an EMBL/GenBank/DDBJ whole genome shotgun (WGS) entry which is preliminary data.</text>
</comment>
<feature type="non-terminal residue" evidence="15">
    <location>
        <position position="1"/>
    </location>
</feature>
<dbReference type="PANTHER" id="PTHR24305">
    <property type="entry name" value="CYTOCHROME P450"/>
    <property type="match status" value="1"/>
</dbReference>
<evidence type="ECO:0000256" key="12">
    <source>
        <dbReference type="ARBA" id="ARBA00023136"/>
    </source>
</evidence>
<keyword evidence="12 14" id="KW-0472">Membrane</keyword>
<evidence type="ECO:0000256" key="4">
    <source>
        <dbReference type="ARBA" id="ARBA00010617"/>
    </source>
</evidence>
<evidence type="ECO:0000256" key="6">
    <source>
        <dbReference type="ARBA" id="ARBA00022692"/>
    </source>
</evidence>
<dbReference type="InterPro" id="IPR036396">
    <property type="entry name" value="Cyt_P450_sf"/>
</dbReference>
<evidence type="ECO:0000256" key="10">
    <source>
        <dbReference type="ARBA" id="ARBA00023004"/>
    </source>
</evidence>
<comment type="similarity">
    <text evidence="4">Belongs to the cytochrome P450 family.</text>
</comment>
<dbReference type="GO" id="GO:1902181">
    <property type="term" value="P:verruculogen biosynthetic process"/>
    <property type="evidence" value="ECO:0007669"/>
    <property type="project" value="UniProtKB-ARBA"/>
</dbReference>
<gene>
    <name evidence="15" type="ORF">AWRI4620_LOCUS4028</name>
</gene>
<evidence type="ECO:0000256" key="2">
    <source>
        <dbReference type="ARBA" id="ARBA00004370"/>
    </source>
</evidence>
<dbReference type="Proteomes" id="UP000745764">
    <property type="component" value="Unassembled WGS sequence"/>
</dbReference>
<comment type="pathway">
    <text evidence="3">Mycotoxin biosynthesis.</text>
</comment>
<evidence type="ECO:0000256" key="14">
    <source>
        <dbReference type="SAM" id="Phobius"/>
    </source>
</evidence>
<comment type="cofactor">
    <cofactor evidence="1 13">
        <name>heme</name>
        <dbReference type="ChEBI" id="CHEBI:30413"/>
    </cofactor>
</comment>
<feature type="transmembrane region" description="Helical" evidence="14">
    <location>
        <begin position="33"/>
        <end position="52"/>
    </location>
</feature>
<dbReference type="GO" id="GO:0005506">
    <property type="term" value="F:iron ion binding"/>
    <property type="evidence" value="ECO:0007669"/>
    <property type="project" value="InterPro"/>
</dbReference>
<keyword evidence="8 14" id="KW-1133">Transmembrane helix</keyword>
<keyword evidence="10 13" id="KW-0408">Iron</keyword>
<dbReference type="PRINTS" id="PR00463">
    <property type="entry name" value="EP450I"/>
</dbReference>
<organism evidence="15 16">
    <name type="scientific">Aureobasidium uvarum</name>
    <dbReference type="NCBI Taxonomy" id="2773716"/>
    <lineage>
        <taxon>Eukaryota</taxon>
        <taxon>Fungi</taxon>
        <taxon>Dikarya</taxon>
        <taxon>Ascomycota</taxon>
        <taxon>Pezizomycotina</taxon>
        <taxon>Dothideomycetes</taxon>
        <taxon>Dothideomycetidae</taxon>
        <taxon>Dothideales</taxon>
        <taxon>Saccotheciaceae</taxon>
        <taxon>Aureobasidium</taxon>
    </lineage>
</organism>
<evidence type="ECO:0000256" key="8">
    <source>
        <dbReference type="ARBA" id="ARBA00022989"/>
    </source>
</evidence>
<dbReference type="InterPro" id="IPR050121">
    <property type="entry name" value="Cytochrome_P450_monoxygenase"/>
</dbReference>
<dbReference type="PANTHER" id="PTHR24305:SF112">
    <property type="entry name" value="L-ORNITHINE-N5-MONOOXYGENASE (EUROFUNG)"/>
    <property type="match status" value="1"/>
</dbReference>
<name>A0A9N8PS93_9PEZI</name>
<keyword evidence="16" id="KW-1185">Reference proteome</keyword>
<keyword evidence="7 13" id="KW-0479">Metal-binding</keyword>
<reference evidence="15" key="1">
    <citation type="submission" date="2020-06" db="EMBL/GenBank/DDBJ databases">
        <authorList>
            <person name="Onetto C."/>
        </authorList>
    </citation>
    <scope>NUCLEOTIDE SEQUENCE</scope>
</reference>
<evidence type="ECO:0000256" key="13">
    <source>
        <dbReference type="PIRSR" id="PIRSR602401-1"/>
    </source>
</evidence>
<dbReference type="PRINTS" id="PR00385">
    <property type="entry name" value="P450"/>
</dbReference>
<protein>
    <recommendedName>
        <fullName evidence="17">Cytochrome P450</fullName>
    </recommendedName>
</protein>
<sequence>YLQIAILLFVGLTSLLALGSRHSFIEAFGQSSTLFGFVALGLYSSLLSYRLVWHPLRRFPGPLGAEVSSLWFSLQVTYFDAHRKALELYETYGSFVRVGSSDLMIVHPSGVPAIHGPQSRCRKASWYDEDWPRQSIHTSRNHQFHADRRRIWSQSFSDKALRGYESRIAVYNKALMQRLGEHGGQPVNAAKWFNYYSYDVMGDLAFDKDFGMLKTGEQHFAVQLLDDAMAVQGLKLPTWMFRMLIAIPGLTKKYWQFIQYCDEQLAAKMAGQKSDQPNIMSVLLAHAGPQPSKPDALTLQSDSRTIIVAGSDTTAATLSHVFYLLAKHPHHIAKLRQELLPLMSGDGTFGHRSIYQATHLNAIINETLRLYPVPPTAVVRKTPPEGIFVDSTYIPGNMNVWTPQYVIGRNEDAYESPHDFVPERWYSKPSMIKTSAGYAPFAIGPYGCIGRPLALMQIRLVVADAVTRFDIAFPTGKDGSEFIENTKDRFTWGLAELSICFSQA</sequence>
<proteinExistence type="inferred from homology"/>
<dbReference type="GO" id="GO:0004497">
    <property type="term" value="F:monooxygenase activity"/>
    <property type="evidence" value="ECO:0007669"/>
    <property type="project" value="UniProtKB-KW"/>
</dbReference>
<dbReference type="Pfam" id="PF00067">
    <property type="entry name" value="p450"/>
    <property type="match status" value="1"/>
</dbReference>
<feature type="binding site" description="axial binding residue" evidence="13">
    <location>
        <position position="448"/>
    </location>
    <ligand>
        <name>heme</name>
        <dbReference type="ChEBI" id="CHEBI:30413"/>
    </ligand>
    <ligandPart>
        <name>Fe</name>
        <dbReference type="ChEBI" id="CHEBI:18248"/>
    </ligandPart>
</feature>
<dbReference type="InterPro" id="IPR002401">
    <property type="entry name" value="Cyt_P450_E_grp-I"/>
</dbReference>
<comment type="subcellular location">
    <subcellularLocation>
        <location evidence="2">Membrane</location>
    </subcellularLocation>
</comment>
<keyword evidence="11" id="KW-0503">Monooxygenase</keyword>
<evidence type="ECO:0000256" key="1">
    <source>
        <dbReference type="ARBA" id="ARBA00001971"/>
    </source>
</evidence>
<dbReference type="GO" id="GO:0016020">
    <property type="term" value="C:membrane"/>
    <property type="evidence" value="ECO:0007669"/>
    <property type="project" value="UniProtKB-SubCell"/>
</dbReference>
<dbReference type="AlphaFoldDB" id="A0A9N8PS93"/>
<dbReference type="EMBL" id="CAINUL010000005">
    <property type="protein sequence ID" value="CAD0109773.1"/>
    <property type="molecule type" value="Genomic_DNA"/>
</dbReference>
<dbReference type="GO" id="GO:0020037">
    <property type="term" value="F:heme binding"/>
    <property type="evidence" value="ECO:0007669"/>
    <property type="project" value="InterPro"/>
</dbReference>
<evidence type="ECO:0000256" key="5">
    <source>
        <dbReference type="ARBA" id="ARBA00022617"/>
    </source>
</evidence>
<keyword evidence="6 14" id="KW-0812">Transmembrane</keyword>
<keyword evidence="5 13" id="KW-0349">Heme</keyword>
<dbReference type="OrthoDB" id="6692864at2759"/>
<accession>A0A9N8PS93</accession>
<dbReference type="Gene3D" id="1.10.630.10">
    <property type="entry name" value="Cytochrome P450"/>
    <property type="match status" value="1"/>
</dbReference>